<evidence type="ECO:0000313" key="4">
    <source>
        <dbReference type="Proteomes" id="UP000286114"/>
    </source>
</evidence>
<dbReference type="Proteomes" id="UP000284640">
    <property type="component" value="Unassembled WGS sequence"/>
</dbReference>
<evidence type="ECO:0000313" key="3">
    <source>
        <dbReference type="Proteomes" id="UP000284640"/>
    </source>
</evidence>
<dbReference type="EMBL" id="QSKL01000001">
    <property type="protein sequence ID" value="RHE61988.1"/>
    <property type="molecule type" value="Genomic_DNA"/>
</dbReference>
<dbReference type="AlphaFoldDB" id="A0A413XHU5"/>
<accession>A0A413XHU5</accession>
<proteinExistence type="predicted"/>
<organism evidence="1 4">
    <name type="scientific">Bacteroides uniformis</name>
    <dbReference type="NCBI Taxonomy" id="820"/>
    <lineage>
        <taxon>Bacteria</taxon>
        <taxon>Pseudomonadati</taxon>
        <taxon>Bacteroidota</taxon>
        <taxon>Bacteroidia</taxon>
        <taxon>Bacteroidales</taxon>
        <taxon>Bacteroidaceae</taxon>
        <taxon>Bacteroides</taxon>
    </lineage>
</organism>
<comment type="caution">
    <text evidence="1">The sequence shown here is derived from an EMBL/GenBank/DDBJ whole genome shotgun (WGS) entry which is preliminary data.</text>
</comment>
<name>A0A413XHU5_BACUN</name>
<dbReference type="Proteomes" id="UP000286114">
    <property type="component" value="Unassembled WGS sequence"/>
</dbReference>
<evidence type="ECO:0000313" key="1">
    <source>
        <dbReference type="EMBL" id="RHB77464.1"/>
    </source>
</evidence>
<reference evidence="3 4" key="1">
    <citation type="submission" date="2018-08" db="EMBL/GenBank/DDBJ databases">
        <title>A genome reference for cultivated species of the human gut microbiota.</title>
        <authorList>
            <person name="Zou Y."/>
            <person name="Xue W."/>
            <person name="Luo G."/>
        </authorList>
    </citation>
    <scope>NUCLEOTIDE SEQUENCE [LARGE SCALE GENOMIC DNA]</scope>
    <source>
        <strain evidence="2 3">AM27-46</strain>
        <strain evidence="1 4">AM39-1</strain>
    </source>
</reference>
<sequence length="120" mass="13643">MKKRYTIMKPRKQLIDAAVANGSIDRMNMLLSAAHLLNCEANSLVEEASDLMAENGLLLGNLKKLHNDFVRVADKYFKEFATLVTTDTAKMDMFSDLDGFNSAFREWAKVPNDWKPKEID</sequence>
<evidence type="ECO:0000313" key="2">
    <source>
        <dbReference type="EMBL" id="RHE61988.1"/>
    </source>
</evidence>
<dbReference type="EMBL" id="QSHA01000001">
    <property type="protein sequence ID" value="RHB77464.1"/>
    <property type="molecule type" value="Genomic_DNA"/>
</dbReference>
<gene>
    <name evidence="2" type="ORF">DW729_00830</name>
    <name evidence="1" type="ORF">DW873_00235</name>
</gene>
<protein>
    <submittedName>
        <fullName evidence="1">Uncharacterized protein</fullName>
    </submittedName>
</protein>